<evidence type="ECO:0000256" key="1">
    <source>
        <dbReference type="ARBA" id="ARBA00004123"/>
    </source>
</evidence>
<reference evidence="8 9" key="1">
    <citation type="submission" date="2020-10" db="EMBL/GenBank/DDBJ databases">
        <title>Chromosome-scale genome assembly of the Allis shad, Alosa alosa.</title>
        <authorList>
            <person name="Margot Z."/>
            <person name="Christophe K."/>
            <person name="Cabau C."/>
            <person name="Louis A."/>
            <person name="Berthelot C."/>
            <person name="Parey E."/>
            <person name="Roest Crollius H."/>
            <person name="Montfort J."/>
            <person name="Robinson-Rechavi M."/>
            <person name="Bucao C."/>
            <person name="Bouchez O."/>
            <person name="Gislard M."/>
            <person name="Lluch J."/>
            <person name="Milhes M."/>
            <person name="Lampietro C."/>
            <person name="Lopez Roques C."/>
            <person name="Donnadieu C."/>
            <person name="Braasch I."/>
            <person name="Desvignes T."/>
            <person name="Postlethwait J."/>
            <person name="Bobe J."/>
            <person name="Guiguen Y."/>
        </authorList>
    </citation>
    <scope>NUCLEOTIDE SEQUENCE [LARGE SCALE GENOMIC DNA]</scope>
    <source>
        <strain evidence="8">M-15738</strain>
        <tissue evidence="8">Blood</tissue>
    </source>
</reference>
<dbReference type="PANTHER" id="PTHR15491:SF9">
    <property type="entry name" value="CIP1-INTERACTING ZINC FINGER PROTEIN"/>
    <property type="match status" value="1"/>
</dbReference>
<dbReference type="InterPro" id="IPR000690">
    <property type="entry name" value="Matrin/U1-C_Znf_C2H2"/>
</dbReference>
<dbReference type="Proteomes" id="UP000823561">
    <property type="component" value="Chromosome 1"/>
</dbReference>
<evidence type="ECO:0000256" key="5">
    <source>
        <dbReference type="ARBA" id="ARBA00023242"/>
    </source>
</evidence>
<feature type="compositionally biased region" description="Polar residues" evidence="6">
    <location>
        <begin position="211"/>
        <end position="235"/>
    </location>
</feature>
<feature type="compositionally biased region" description="Polar residues" evidence="6">
    <location>
        <begin position="648"/>
        <end position="658"/>
    </location>
</feature>
<accession>A0AAV6HH74</accession>
<dbReference type="InterPro" id="IPR035979">
    <property type="entry name" value="RBD_domain_sf"/>
</dbReference>
<feature type="region of interest" description="Disordered" evidence="6">
    <location>
        <begin position="347"/>
        <end position="366"/>
    </location>
</feature>
<evidence type="ECO:0000313" key="8">
    <source>
        <dbReference type="EMBL" id="KAG5285819.1"/>
    </source>
</evidence>
<dbReference type="SMART" id="SM00451">
    <property type="entry name" value="ZnF_U1"/>
    <property type="match status" value="2"/>
</dbReference>
<evidence type="ECO:0000256" key="4">
    <source>
        <dbReference type="ARBA" id="ARBA00022833"/>
    </source>
</evidence>
<dbReference type="PANTHER" id="PTHR15491">
    <property type="match status" value="1"/>
</dbReference>
<feature type="compositionally biased region" description="Acidic residues" evidence="6">
    <location>
        <begin position="1064"/>
        <end position="1075"/>
    </location>
</feature>
<keyword evidence="2" id="KW-0479">Metal-binding</keyword>
<feature type="compositionally biased region" description="Basic and acidic residues" evidence="6">
    <location>
        <begin position="586"/>
        <end position="599"/>
    </location>
</feature>
<dbReference type="SUPFAM" id="SSF54928">
    <property type="entry name" value="RNA-binding domain, RBD"/>
    <property type="match status" value="1"/>
</dbReference>
<dbReference type="Gene3D" id="3.30.70.330">
    <property type="match status" value="2"/>
</dbReference>
<dbReference type="EMBL" id="JADWDJ010000001">
    <property type="protein sequence ID" value="KAG5285819.1"/>
    <property type="molecule type" value="Genomic_DNA"/>
</dbReference>
<evidence type="ECO:0000256" key="6">
    <source>
        <dbReference type="SAM" id="MobiDB-lite"/>
    </source>
</evidence>
<evidence type="ECO:0000256" key="3">
    <source>
        <dbReference type="ARBA" id="ARBA00022771"/>
    </source>
</evidence>
<dbReference type="PROSITE" id="PS50171">
    <property type="entry name" value="ZF_MATRIN"/>
    <property type="match status" value="1"/>
</dbReference>
<feature type="compositionally biased region" description="Low complexity" evidence="6">
    <location>
        <begin position="603"/>
        <end position="623"/>
    </location>
</feature>
<feature type="compositionally biased region" description="Polar residues" evidence="6">
    <location>
        <begin position="1164"/>
        <end position="1182"/>
    </location>
</feature>
<keyword evidence="3" id="KW-0863">Zinc-finger</keyword>
<feature type="region of interest" description="Disordered" evidence="6">
    <location>
        <begin position="286"/>
        <end position="319"/>
    </location>
</feature>
<protein>
    <recommendedName>
        <fullName evidence="7">Matrin-type domain-containing protein</fullName>
    </recommendedName>
</protein>
<feature type="region of interest" description="Disordered" evidence="6">
    <location>
        <begin position="375"/>
        <end position="404"/>
    </location>
</feature>
<evidence type="ECO:0000256" key="2">
    <source>
        <dbReference type="ARBA" id="ARBA00022723"/>
    </source>
</evidence>
<feature type="compositionally biased region" description="Low complexity" evidence="6">
    <location>
        <begin position="914"/>
        <end position="933"/>
    </location>
</feature>
<dbReference type="GO" id="GO:0003676">
    <property type="term" value="F:nucleic acid binding"/>
    <property type="evidence" value="ECO:0007669"/>
    <property type="project" value="InterPro"/>
</dbReference>
<feature type="region of interest" description="Disordered" evidence="6">
    <location>
        <begin position="902"/>
        <end position="973"/>
    </location>
</feature>
<dbReference type="InterPro" id="IPR026811">
    <property type="entry name" value="CIZ1"/>
</dbReference>
<feature type="compositionally biased region" description="Polar residues" evidence="6">
    <location>
        <begin position="1195"/>
        <end position="1208"/>
    </location>
</feature>
<feature type="compositionally biased region" description="Basic residues" evidence="6">
    <location>
        <begin position="375"/>
        <end position="389"/>
    </location>
</feature>
<evidence type="ECO:0000313" key="9">
    <source>
        <dbReference type="Proteomes" id="UP000823561"/>
    </source>
</evidence>
<name>A0AAV6HH74_9TELE</name>
<proteinExistence type="predicted"/>
<gene>
    <name evidence="8" type="ORF">AALO_G00007800</name>
</gene>
<feature type="region of interest" description="Disordered" evidence="6">
    <location>
        <begin position="185"/>
        <end position="243"/>
    </location>
</feature>
<keyword evidence="4" id="KW-0862">Zinc</keyword>
<feature type="compositionally biased region" description="Low complexity" evidence="6">
    <location>
        <begin position="481"/>
        <end position="500"/>
    </location>
</feature>
<comment type="caution">
    <text evidence="8">The sequence shown here is derived from an EMBL/GenBank/DDBJ whole genome shotgun (WGS) entry which is preliminary data.</text>
</comment>
<evidence type="ECO:0000259" key="7">
    <source>
        <dbReference type="PROSITE" id="PS50171"/>
    </source>
</evidence>
<dbReference type="InterPro" id="IPR003604">
    <property type="entry name" value="Matrin/U1-like-C_Znf_C2H2"/>
</dbReference>
<feature type="compositionally biased region" description="Basic and acidic residues" evidence="6">
    <location>
        <begin position="1133"/>
        <end position="1142"/>
    </location>
</feature>
<feature type="region of interest" description="Disordered" evidence="6">
    <location>
        <begin position="1026"/>
        <end position="1075"/>
    </location>
</feature>
<sequence length="1364" mass="146734">MLPLPLETMKSHKKSRGQALGQESNNTYCKAVTKTGNRLSLQTHTHSQLVGSPQFGSGLLNNPLVFAPTGAAVLQLAQIEAQLALNQLSALSISSQHSNNPVALLGLLRAAAASACPSAVSMYRQPQGADFARPRHLMPVAVNQDNHSISQDYQRSAFPPAIPEDLEVAKYQRINTGFRQNAPAVQDMCFPPRPTQNLGKPGGEDWAQYKAPSSQHASSTVMDQSGSSSWNTSRSAGEKSTSDSVGNLLASFGLSSKDLELLSRYPDSQLTPESLPLILQDLKGRKAGRNAPVSPPHSQLSMLPPHHSPKPDPTPGTAAHVPSYLSMATQVPGKVIEYGHASQESFKRVPLPPSPTKHKPEATVNTQEARNYLQHHRKPSPGLRSHTRTSRSPPSVKGPTPTMVNDYMAAQPRVYPHTCSLCVVQCEDAKDWHNHINTVVHTAGCKDLRNQYPDWRPPGSSLWPRDRSPSPDGWSGRHGNRSASRSASRSLSSCSSPGHSPTRHGHSSRGAASRGQRWRSPDRQTPYRHAHSHSPPSHHQHHHLPQHQHQHAPPHRGRHGSPYSRRSHPCHSSGHIPTDGASARHLPHDRPRGPHEVSRRRAAAGPPSSSSPCSSLSSSSSSRNNKRQPSTSPGGDKAKVPERRRASRSSSTQGKSPASTSKSSSTKIDHPPMSPASKSDPKVAASDPKPIVEPVESKKADTVFRQTETTEKVKWTTDERGIVLMSGLPDSGYTESDIVKLVTPYGDPTQVIIATAEGKAVVVLPDKSSAQEMVNAPACICDCQLILEQLSVSVDLSRPVTLFHVMMGPDKPCGALTAWNRLLVVKNVPDTPNGPREVQQLIQRFGNVCRSLVLNHNKIIFEMETAAIAQVVYKRFQKFPCIVQNNPLSFSMKPDVMLVKKNEEAKSNPSTSTSSDCKASDPAASSDPSPAAAGGQEALSSEAIAAEQTDSATTEADAGKLPDSCPAGKDTSTSQVPVAVAVNGDGEIAAKGGGGGSDVEAVGEKLDLPKFTPALLQALLQECKSRSALRASAEPKGADTEAAPGSHAPPETTAPRDIGVTRDEDQEMGGDLEDDLVPCVMDDFVTVDEVGDFAGEPSQPLEEALAVTAEGVSAEGSLHSETASLVPENTGADTREEDERVESTAPGGRINQNLMEENVEDHTQQNVESESCTGSIAVGNQQGEKEKEEVITPGPISSQAETGSSSDCTDPLEEDGPHRVVQMDSCATMDAVVTTGEKEEESDYKTQDETSITTSPTLELRVISEGPKRRRSPDQPEVVTKRIRKEPIFAKDYSLPPFGSDRPVGMEFLEPRTGFFCQVCAKFFCGDEEAKESHCRGVEHYENLETALQHWRLKLSSGPNGASL</sequence>
<feature type="region of interest" description="Disordered" evidence="6">
    <location>
        <begin position="1"/>
        <end position="23"/>
    </location>
</feature>
<feature type="domain" description="Matrin-type" evidence="7">
    <location>
        <begin position="1315"/>
        <end position="1346"/>
    </location>
</feature>
<feature type="compositionally biased region" description="Basic residues" evidence="6">
    <location>
        <begin position="526"/>
        <end position="569"/>
    </location>
</feature>
<feature type="region of interest" description="Disordered" evidence="6">
    <location>
        <begin position="1109"/>
        <end position="1219"/>
    </location>
</feature>
<keyword evidence="5" id="KW-0539">Nucleus</keyword>
<organism evidence="8 9">
    <name type="scientific">Alosa alosa</name>
    <name type="common">allis shad</name>
    <dbReference type="NCBI Taxonomy" id="278164"/>
    <lineage>
        <taxon>Eukaryota</taxon>
        <taxon>Metazoa</taxon>
        <taxon>Chordata</taxon>
        <taxon>Craniata</taxon>
        <taxon>Vertebrata</taxon>
        <taxon>Euteleostomi</taxon>
        <taxon>Actinopterygii</taxon>
        <taxon>Neopterygii</taxon>
        <taxon>Teleostei</taxon>
        <taxon>Clupei</taxon>
        <taxon>Clupeiformes</taxon>
        <taxon>Clupeoidei</taxon>
        <taxon>Clupeidae</taxon>
        <taxon>Alosa</taxon>
    </lineage>
</organism>
<dbReference type="GO" id="GO:0008270">
    <property type="term" value="F:zinc ion binding"/>
    <property type="evidence" value="ECO:0007669"/>
    <property type="project" value="UniProtKB-KW"/>
</dbReference>
<feature type="region of interest" description="Disordered" evidence="6">
    <location>
        <begin position="448"/>
        <end position="700"/>
    </location>
</feature>
<dbReference type="InterPro" id="IPR012677">
    <property type="entry name" value="Nucleotide-bd_a/b_plait_sf"/>
</dbReference>
<dbReference type="GO" id="GO:0005634">
    <property type="term" value="C:nucleus"/>
    <property type="evidence" value="ECO:0007669"/>
    <property type="project" value="UniProtKB-SubCell"/>
</dbReference>
<keyword evidence="9" id="KW-1185">Reference proteome</keyword>
<comment type="subcellular location">
    <subcellularLocation>
        <location evidence="1">Nucleus</location>
    </subcellularLocation>
</comment>